<gene>
    <name evidence="1" type="ORF">A2478_05035</name>
</gene>
<dbReference type="AlphaFoldDB" id="A0A1F5SYT6"/>
<evidence type="ECO:0000313" key="2">
    <source>
        <dbReference type="Proteomes" id="UP000179001"/>
    </source>
</evidence>
<dbReference type="STRING" id="1798002.A2478_05035"/>
<name>A0A1F5SYT6_9BACT</name>
<dbReference type="EMBL" id="MFGJ01000007">
    <property type="protein sequence ID" value="OGF31819.1"/>
    <property type="molecule type" value="Genomic_DNA"/>
</dbReference>
<organism evidence="1 2">
    <name type="scientific">Candidatus Falkowbacteria bacterium RIFOXYC2_FULL_36_12</name>
    <dbReference type="NCBI Taxonomy" id="1798002"/>
    <lineage>
        <taxon>Bacteria</taxon>
        <taxon>Candidatus Falkowiibacteriota</taxon>
    </lineage>
</organism>
<dbReference type="Proteomes" id="UP000179001">
    <property type="component" value="Unassembled WGS sequence"/>
</dbReference>
<reference evidence="1 2" key="1">
    <citation type="journal article" date="2016" name="Nat. Commun.">
        <title>Thousands of microbial genomes shed light on interconnected biogeochemical processes in an aquifer system.</title>
        <authorList>
            <person name="Anantharaman K."/>
            <person name="Brown C.T."/>
            <person name="Hug L.A."/>
            <person name="Sharon I."/>
            <person name="Castelle C.J."/>
            <person name="Probst A.J."/>
            <person name="Thomas B.C."/>
            <person name="Singh A."/>
            <person name="Wilkins M.J."/>
            <person name="Karaoz U."/>
            <person name="Brodie E.L."/>
            <person name="Williams K.H."/>
            <person name="Hubbard S.S."/>
            <person name="Banfield J.F."/>
        </authorList>
    </citation>
    <scope>NUCLEOTIDE SEQUENCE [LARGE SCALE GENOMIC DNA]</scope>
</reference>
<proteinExistence type="predicted"/>
<sequence>MSTVEQIKELLYSAKSDVFMKSEFEYLYRETIDFIINKYQEFSKTIEDTTALENMLPCLAFDNFKIEKKTSSEQQLENSVSDIIRNEKSEMAELTLIKYAKDEENFLTKLILFQQSSLSFNQIEEKIKLMTLEQKEKLINLYFDTTKDKNVFNFFHYNFQMTCTIPILEKIKPILANKLLVQKLEICNGYYTPPKILHSGYHGDYILIMKKAIDAYKKMLPTLSTQAFYIVPLAFMQKILFTVKVVDSSLIQLPFKQQLWQKIKEVNPTIYEQINKLITIGEE</sequence>
<protein>
    <submittedName>
        <fullName evidence="1">Uncharacterized protein</fullName>
    </submittedName>
</protein>
<evidence type="ECO:0000313" key="1">
    <source>
        <dbReference type="EMBL" id="OGF31819.1"/>
    </source>
</evidence>
<comment type="caution">
    <text evidence="1">The sequence shown here is derived from an EMBL/GenBank/DDBJ whole genome shotgun (WGS) entry which is preliminary data.</text>
</comment>
<accession>A0A1F5SYT6</accession>